<proteinExistence type="predicted"/>
<sequence>MSVEFIDKGVSTKDLDVENGEKKEKQEENSQKKEKKEGTDFGKLEAVLSVLMENKVTSMRECDKQKRTLLGRFRTKSEGGNSAGSDPNKRNYRVNSSSTIASSCRHFCHHSYSRRSIIPCDPTEFHRYKTFSDYPLRSTEGDPSRCANSLYPQQSFDSYDASQLSGRSENCYCKSDYSRNLDKSRLSVQKCLPKRLATHHWLYSTSRQTSTETATTSSGYISPTSGMVNKRFRSTTSESDSQQVDASNDTANEMDNETVIEISKINGERLVDGEECVSGSEVPGKASECSDGNRLCEGGLKCDETCFATLPPCYSTPYLPSSCRYSVQDDPKCCSVASYRHSHPSGGHYVSCCNSPSYSVHS</sequence>
<reference evidence="2" key="1">
    <citation type="journal article" date="2024" name="Gigascience">
        <title>Chromosome-level genome of the poultry shaft louse Menopon gallinae provides insight into the host-switching and adaptive evolution of parasitic lice.</title>
        <authorList>
            <person name="Xu Y."/>
            <person name="Ma L."/>
            <person name="Liu S."/>
            <person name="Liang Y."/>
            <person name="Liu Q."/>
            <person name="He Z."/>
            <person name="Tian L."/>
            <person name="Duan Y."/>
            <person name="Cai W."/>
            <person name="Li H."/>
            <person name="Song F."/>
        </authorList>
    </citation>
    <scope>NUCLEOTIDE SEQUENCE</scope>
    <source>
        <strain evidence="2">Cailab_2023a</strain>
    </source>
</reference>
<protein>
    <submittedName>
        <fullName evidence="2">Uncharacterized protein</fullName>
    </submittedName>
</protein>
<accession>A0AAW2HPK4</accession>
<organism evidence="2">
    <name type="scientific">Menopon gallinae</name>
    <name type="common">poultry shaft louse</name>
    <dbReference type="NCBI Taxonomy" id="328185"/>
    <lineage>
        <taxon>Eukaryota</taxon>
        <taxon>Metazoa</taxon>
        <taxon>Ecdysozoa</taxon>
        <taxon>Arthropoda</taxon>
        <taxon>Hexapoda</taxon>
        <taxon>Insecta</taxon>
        <taxon>Pterygota</taxon>
        <taxon>Neoptera</taxon>
        <taxon>Paraneoptera</taxon>
        <taxon>Psocodea</taxon>
        <taxon>Troctomorpha</taxon>
        <taxon>Phthiraptera</taxon>
        <taxon>Amblycera</taxon>
        <taxon>Menoponidae</taxon>
        <taxon>Menopon</taxon>
    </lineage>
</organism>
<comment type="caution">
    <text evidence="2">The sequence shown here is derived from an EMBL/GenBank/DDBJ whole genome shotgun (WGS) entry which is preliminary data.</text>
</comment>
<gene>
    <name evidence="2" type="ORF">PYX00_008759</name>
</gene>
<evidence type="ECO:0000256" key="1">
    <source>
        <dbReference type="SAM" id="MobiDB-lite"/>
    </source>
</evidence>
<feature type="region of interest" description="Disordered" evidence="1">
    <location>
        <begin position="67"/>
        <end position="93"/>
    </location>
</feature>
<feature type="region of interest" description="Disordered" evidence="1">
    <location>
        <begin position="1"/>
        <end position="39"/>
    </location>
</feature>
<name>A0AAW2HPK4_9NEOP</name>
<evidence type="ECO:0000313" key="2">
    <source>
        <dbReference type="EMBL" id="KAL0271764.1"/>
    </source>
</evidence>
<dbReference type="EMBL" id="JARGDH010000004">
    <property type="protein sequence ID" value="KAL0271764.1"/>
    <property type="molecule type" value="Genomic_DNA"/>
</dbReference>
<dbReference type="AlphaFoldDB" id="A0AAW2HPK4"/>